<reference evidence="1 2" key="1">
    <citation type="submission" date="2015-01" db="EMBL/GenBank/DDBJ databases">
        <title>Draft genome of the acidophilic iron oxidizer Acidithrix ferrooxidans strain Py-F3.</title>
        <authorList>
            <person name="Poehlein A."/>
            <person name="Eisen S."/>
            <person name="Schloemann M."/>
            <person name="Johnson B.D."/>
            <person name="Daniel R."/>
            <person name="Muehling M."/>
        </authorList>
    </citation>
    <scope>NUCLEOTIDE SEQUENCE [LARGE SCALE GENOMIC DNA]</scope>
    <source>
        <strain evidence="1 2">Py-F3</strain>
    </source>
</reference>
<evidence type="ECO:0000313" key="1">
    <source>
        <dbReference type="EMBL" id="KJF15790.1"/>
    </source>
</evidence>
<accession>A0A0D8HCU1</accession>
<protein>
    <submittedName>
        <fullName evidence="1">Uncharacterized protein</fullName>
    </submittedName>
</protein>
<dbReference type="Proteomes" id="UP000032360">
    <property type="component" value="Unassembled WGS sequence"/>
</dbReference>
<keyword evidence="2" id="KW-1185">Reference proteome</keyword>
<dbReference type="AlphaFoldDB" id="A0A0D8HCU1"/>
<name>A0A0D8HCU1_9ACTN</name>
<proteinExistence type="predicted"/>
<organism evidence="1 2">
    <name type="scientific">Acidithrix ferrooxidans</name>
    <dbReference type="NCBI Taxonomy" id="1280514"/>
    <lineage>
        <taxon>Bacteria</taxon>
        <taxon>Bacillati</taxon>
        <taxon>Actinomycetota</taxon>
        <taxon>Acidimicrobiia</taxon>
        <taxon>Acidimicrobiales</taxon>
        <taxon>Acidimicrobiaceae</taxon>
        <taxon>Acidithrix</taxon>
    </lineage>
</organism>
<comment type="caution">
    <text evidence="1">The sequence shown here is derived from an EMBL/GenBank/DDBJ whole genome shotgun (WGS) entry which is preliminary data.</text>
</comment>
<dbReference type="EMBL" id="JXYS01000122">
    <property type="protein sequence ID" value="KJF15790.1"/>
    <property type="molecule type" value="Genomic_DNA"/>
</dbReference>
<sequence>MVVIKALGCPLEDLTFDHSRVRAQSTRRIEALREGVHGKEPDQFGFSCSYWGENHPLRQSAGRYVV</sequence>
<gene>
    <name evidence="1" type="ORF">AXFE_33740</name>
</gene>
<evidence type="ECO:0000313" key="2">
    <source>
        <dbReference type="Proteomes" id="UP000032360"/>
    </source>
</evidence>